<feature type="non-terminal residue" evidence="1">
    <location>
        <position position="1"/>
    </location>
</feature>
<accession>A0ACB8TF54</accession>
<dbReference type="Proteomes" id="UP000814140">
    <property type="component" value="Unassembled WGS sequence"/>
</dbReference>
<reference evidence="1" key="1">
    <citation type="submission" date="2021-03" db="EMBL/GenBank/DDBJ databases">
        <authorList>
            <consortium name="DOE Joint Genome Institute"/>
            <person name="Ahrendt S."/>
            <person name="Looney B.P."/>
            <person name="Miyauchi S."/>
            <person name="Morin E."/>
            <person name="Drula E."/>
            <person name="Courty P.E."/>
            <person name="Chicoki N."/>
            <person name="Fauchery L."/>
            <person name="Kohler A."/>
            <person name="Kuo A."/>
            <person name="Labutti K."/>
            <person name="Pangilinan J."/>
            <person name="Lipzen A."/>
            <person name="Riley R."/>
            <person name="Andreopoulos W."/>
            <person name="He G."/>
            <person name="Johnson J."/>
            <person name="Barry K.W."/>
            <person name="Grigoriev I.V."/>
            <person name="Nagy L."/>
            <person name="Hibbett D."/>
            <person name="Henrissat B."/>
            <person name="Matheny P.B."/>
            <person name="Labbe J."/>
            <person name="Martin F."/>
        </authorList>
    </citation>
    <scope>NUCLEOTIDE SEQUENCE</scope>
    <source>
        <strain evidence="1">HHB10654</strain>
    </source>
</reference>
<gene>
    <name evidence="1" type="ORF">BV25DRAFT_1763316</name>
</gene>
<feature type="non-terminal residue" evidence="1">
    <location>
        <position position="133"/>
    </location>
</feature>
<evidence type="ECO:0000313" key="1">
    <source>
        <dbReference type="EMBL" id="KAI0067058.1"/>
    </source>
</evidence>
<reference evidence="1" key="2">
    <citation type="journal article" date="2022" name="New Phytol.">
        <title>Evolutionary transition to the ectomycorrhizal habit in the genomes of a hyperdiverse lineage of mushroom-forming fungi.</title>
        <authorList>
            <person name="Looney B."/>
            <person name="Miyauchi S."/>
            <person name="Morin E."/>
            <person name="Drula E."/>
            <person name="Courty P.E."/>
            <person name="Kohler A."/>
            <person name="Kuo A."/>
            <person name="LaButti K."/>
            <person name="Pangilinan J."/>
            <person name="Lipzen A."/>
            <person name="Riley R."/>
            <person name="Andreopoulos W."/>
            <person name="He G."/>
            <person name="Johnson J."/>
            <person name="Nolan M."/>
            <person name="Tritt A."/>
            <person name="Barry K.W."/>
            <person name="Grigoriev I.V."/>
            <person name="Nagy L.G."/>
            <person name="Hibbett D."/>
            <person name="Henrissat B."/>
            <person name="Matheny P.B."/>
            <person name="Labbe J."/>
            <person name="Martin F.M."/>
        </authorList>
    </citation>
    <scope>NUCLEOTIDE SEQUENCE</scope>
    <source>
        <strain evidence="1">HHB10654</strain>
    </source>
</reference>
<proteinExistence type="predicted"/>
<keyword evidence="2" id="KW-1185">Reference proteome</keyword>
<dbReference type="EMBL" id="MU277191">
    <property type="protein sequence ID" value="KAI0067058.1"/>
    <property type="molecule type" value="Genomic_DNA"/>
</dbReference>
<comment type="caution">
    <text evidence="1">The sequence shown here is derived from an EMBL/GenBank/DDBJ whole genome shotgun (WGS) entry which is preliminary data.</text>
</comment>
<organism evidence="1 2">
    <name type="scientific">Artomyces pyxidatus</name>
    <dbReference type="NCBI Taxonomy" id="48021"/>
    <lineage>
        <taxon>Eukaryota</taxon>
        <taxon>Fungi</taxon>
        <taxon>Dikarya</taxon>
        <taxon>Basidiomycota</taxon>
        <taxon>Agaricomycotina</taxon>
        <taxon>Agaricomycetes</taxon>
        <taxon>Russulales</taxon>
        <taxon>Auriscalpiaceae</taxon>
        <taxon>Artomyces</taxon>
    </lineage>
</organism>
<protein>
    <submittedName>
        <fullName evidence="1">Uncharacterized protein</fullName>
    </submittedName>
</protein>
<name>A0ACB8TF54_9AGAM</name>
<evidence type="ECO:0000313" key="2">
    <source>
        <dbReference type="Proteomes" id="UP000814140"/>
    </source>
</evidence>
<sequence length="133" mass="15896">PAWVEEARTFFLATMEEQEWCDCIGNWVRFEQMQGYPDRKDRTHWVKTASRPEQFSEWSKRHRNYANVPTIADPDEYAQSWRDWWVSLQPTWRTEGAVAWPLLRGVGKETEWTELRKGGMNGFLCVLIALAWW</sequence>